<keyword evidence="7" id="KW-1185">Reference proteome</keyword>
<evidence type="ECO:0000313" key="6">
    <source>
        <dbReference type="EMBL" id="SDI33984.1"/>
    </source>
</evidence>
<gene>
    <name evidence="6" type="ORF">SAMN04488540_101139</name>
</gene>
<dbReference type="PANTHER" id="PTHR30632:SF14">
    <property type="entry name" value="TUNGSTATE_MOLYBDATE_CHROMATE-BINDING PROTEIN MODA"/>
    <property type="match status" value="1"/>
</dbReference>
<feature type="signal peptide" evidence="5">
    <location>
        <begin position="1"/>
        <end position="19"/>
    </location>
</feature>
<accession>A0A1G8JRW5</accession>
<dbReference type="InterPro" id="IPR005950">
    <property type="entry name" value="ModA"/>
</dbReference>
<dbReference type="PROSITE" id="PS51257">
    <property type="entry name" value="PROKAR_LIPOPROTEIN"/>
    <property type="match status" value="1"/>
</dbReference>
<dbReference type="Pfam" id="PF13531">
    <property type="entry name" value="SBP_bac_11"/>
    <property type="match status" value="1"/>
</dbReference>
<evidence type="ECO:0000256" key="1">
    <source>
        <dbReference type="ARBA" id="ARBA00009175"/>
    </source>
</evidence>
<dbReference type="EMBL" id="FNEM01000001">
    <property type="protein sequence ID" value="SDI33984.1"/>
    <property type="molecule type" value="Genomic_DNA"/>
</dbReference>
<dbReference type="Gene3D" id="3.40.190.10">
    <property type="entry name" value="Periplasmic binding protein-like II"/>
    <property type="match status" value="2"/>
</dbReference>
<evidence type="ECO:0000256" key="5">
    <source>
        <dbReference type="SAM" id="SignalP"/>
    </source>
</evidence>
<keyword evidence="3 5" id="KW-0732">Signal</keyword>
<dbReference type="RefSeq" id="WP_090360255.1">
    <property type="nucleotide sequence ID" value="NZ_FNEM01000001.1"/>
</dbReference>
<comment type="similarity">
    <text evidence="1">Belongs to the bacterial solute-binding protein ModA family.</text>
</comment>
<dbReference type="PANTHER" id="PTHR30632">
    <property type="entry name" value="MOLYBDATE-BINDING PERIPLASMIC PROTEIN"/>
    <property type="match status" value="1"/>
</dbReference>
<dbReference type="NCBIfam" id="TIGR01256">
    <property type="entry name" value="modA"/>
    <property type="match status" value="1"/>
</dbReference>
<feature type="binding site" evidence="4">
    <location>
        <position position="160"/>
    </location>
    <ligand>
        <name>molybdate</name>
        <dbReference type="ChEBI" id="CHEBI:36264"/>
    </ligand>
</feature>
<dbReference type="GO" id="GO:0046872">
    <property type="term" value="F:metal ion binding"/>
    <property type="evidence" value="ECO:0007669"/>
    <property type="project" value="UniProtKB-KW"/>
</dbReference>
<organism evidence="6 7">
    <name type="scientific">Ferrimonas sediminum</name>
    <dbReference type="NCBI Taxonomy" id="718193"/>
    <lineage>
        <taxon>Bacteria</taxon>
        <taxon>Pseudomonadati</taxon>
        <taxon>Pseudomonadota</taxon>
        <taxon>Gammaproteobacteria</taxon>
        <taxon>Alteromonadales</taxon>
        <taxon>Ferrimonadaceae</taxon>
        <taxon>Ferrimonas</taxon>
    </lineage>
</organism>
<name>A0A1G8JRW5_9GAMM</name>
<feature type="chain" id="PRO_5011603390" evidence="5">
    <location>
        <begin position="20"/>
        <end position="247"/>
    </location>
</feature>
<keyword evidence="2 4" id="KW-0479">Metal-binding</keyword>
<evidence type="ECO:0000256" key="4">
    <source>
        <dbReference type="PIRSR" id="PIRSR004846-1"/>
    </source>
</evidence>
<evidence type="ECO:0000256" key="3">
    <source>
        <dbReference type="ARBA" id="ARBA00022729"/>
    </source>
</evidence>
<evidence type="ECO:0000313" key="7">
    <source>
        <dbReference type="Proteomes" id="UP000199527"/>
    </source>
</evidence>
<dbReference type="SUPFAM" id="SSF53850">
    <property type="entry name" value="Periplasmic binding protein-like II"/>
    <property type="match status" value="1"/>
</dbReference>
<feature type="binding site" evidence="4">
    <location>
        <position position="56"/>
    </location>
    <ligand>
        <name>molybdate</name>
        <dbReference type="ChEBI" id="CHEBI:36264"/>
    </ligand>
</feature>
<dbReference type="InterPro" id="IPR044084">
    <property type="entry name" value="AvModA-like_subst-bd"/>
</dbReference>
<dbReference type="GO" id="GO:0015689">
    <property type="term" value="P:molybdate ion transport"/>
    <property type="evidence" value="ECO:0007669"/>
    <property type="project" value="InterPro"/>
</dbReference>
<dbReference type="GO" id="GO:0030973">
    <property type="term" value="F:molybdate ion binding"/>
    <property type="evidence" value="ECO:0007669"/>
    <property type="project" value="InterPro"/>
</dbReference>
<dbReference type="InterPro" id="IPR050682">
    <property type="entry name" value="ModA/WtpA"/>
</dbReference>
<dbReference type="PIRSF" id="PIRSF004846">
    <property type="entry name" value="ModA"/>
    <property type="match status" value="1"/>
</dbReference>
<proteinExistence type="inferred from homology"/>
<dbReference type="OrthoDB" id="9785015at2"/>
<evidence type="ECO:0000256" key="2">
    <source>
        <dbReference type="ARBA" id="ARBA00022723"/>
    </source>
</evidence>
<dbReference type="Proteomes" id="UP000199527">
    <property type="component" value="Unassembled WGS sequence"/>
</dbReference>
<reference evidence="7" key="1">
    <citation type="submission" date="2016-10" db="EMBL/GenBank/DDBJ databases">
        <authorList>
            <person name="Varghese N."/>
            <person name="Submissions S."/>
        </authorList>
    </citation>
    <scope>NUCLEOTIDE SEQUENCE [LARGE SCALE GENOMIC DNA]</scope>
    <source>
        <strain evidence="7">DSM 23317</strain>
    </source>
</reference>
<keyword evidence="4" id="KW-0500">Molybdenum</keyword>
<dbReference type="CDD" id="cd13539">
    <property type="entry name" value="PBP2_AvModA"/>
    <property type="match status" value="1"/>
</dbReference>
<dbReference type="AlphaFoldDB" id="A0A1G8JRW5"/>
<protein>
    <submittedName>
        <fullName evidence="6">Molybdate transport system substrate-binding protein</fullName>
    </submittedName>
</protein>
<sequence>MMRLFIASLLVIVGCSAHAQELKVAVAANFAHTFSEVAQRFEAETGHRIRISSGSTGGLYTQIQHGAPFDLFLAADKERPALLEADGKAVSGSRTTYAIGQLAYWQRQGHPSEASLSQWQDKLSIANPRLAPYGAAANQVLIRLNAKERLHGRIVTGANILQAYQYVDSGNVQAGLVALSQLRSANVSPDRYWIIPDSYYSPLEQQAVVLSRSQYPEVAQQLLTFMAEQHQLISDAGYQVSSYVAVR</sequence>